<protein>
    <submittedName>
        <fullName evidence="2">Uncharacterized protein</fullName>
    </submittedName>
</protein>
<reference evidence="2" key="2">
    <citation type="submission" date="2021-09" db="EMBL/GenBank/DDBJ databases">
        <authorList>
            <person name="Gilroy R."/>
        </authorList>
    </citation>
    <scope>NUCLEOTIDE SEQUENCE</scope>
    <source>
        <strain evidence="2">ChiHjej11B10-15683</strain>
    </source>
</reference>
<sequence>MKKLLLITLGTTLSFSTLAANLQWNNVEPGYSYQQPTSTTYTQIGNQMIGSDGSSATRIGNQTIYQDSQGNRSTCTQIGNQIICN</sequence>
<dbReference type="Proteomes" id="UP000749334">
    <property type="component" value="Unassembled WGS sequence"/>
</dbReference>
<feature type="chain" id="PRO_5044694766" evidence="1">
    <location>
        <begin position="20"/>
        <end position="85"/>
    </location>
</feature>
<dbReference type="AlphaFoldDB" id="A0A921L077"/>
<feature type="signal peptide" evidence="1">
    <location>
        <begin position="1"/>
        <end position="19"/>
    </location>
</feature>
<evidence type="ECO:0000256" key="1">
    <source>
        <dbReference type="SAM" id="SignalP"/>
    </source>
</evidence>
<dbReference type="EMBL" id="CP126975">
    <property type="protein sequence ID" value="WIM78569.1"/>
    <property type="molecule type" value="Genomic_DNA"/>
</dbReference>
<dbReference type="RefSeq" id="WP_039096809.1">
    <property type="nucleotide sequence ID" value="NZ_CP126975.1"/>
</dbReference>
<gene>
    <name evidence="2" type="ORF">K8W15_00265</name>
    <name evidence="3" type="ORF">QP018_07215</name>
</gene>
<accession>A0A921L077</accession>
<dbReference type="Proteomes" id="UP001226750">
    <property type="component" value="Chromosome"/>
</dbReference>
<keyword evidence="1" id="KW-0732">Signal</keyword>
<evidence type="ECO:0000313" key="3">
    <source>
        <dbReference type="EMBL" id="WIM78569.1"/>
    </source>
</evidence>
<reference evidence="2" key="1">
    <citation type="journal article" date="2021" name="PeerJ">
        <title>Extensive microbial diversity within the chicken gut microbiome revealed by metagenomics and culture.</title>
        <authorList>
            <person name="Gilroy R."/>
            <person name="Ravi A."/>
            <person name="Getino M."/>
            <person name="Pursley I."/>
            <person name="Horton D.L."/>
            <person name="Alikhan N.F."/>
            <person name="Baker D."/>
            <person name="Gharbi K."/>
            <person name="Hall N."/>
            <person name="Watson M."/>
            <person name="Adriaenssens E.M."/>
            <person name="Foster-Nyarko E."/>
            <person name="Jarju S."/>
            <person name="Secka A."/>
            <person name="Antonio M."/>
            <person name="Oren A."/>
            <person name="Chaudhuri R.R."/>
            <person name="La Ragione R."/>
            <person name="Hildebrand F."/>
            <person name="Pallen M.J."/>
        </authorList>
    </citation>
    <scope>NUCLEOTIDE SEQUENCE</scope>
    <source>
        <strain evidence="2">ChiHjej11B10-15683</strain>
    </source>
</reference>
<evidence type="ECO:0000313" key="5">
    <source>
        <dbReference type="Proteomes" id="UP001226750"/>
    </source>
</evidence>
<proteinExistence type="predicted"/>
<name>A0A921L077_9PAST</name>
<keyword evidence="5" id="KW-1185">Reference proteome</keyword>
<evidence type="ECO:0000313" key="4">
    <source>
        <dbReference type="Proteomes" id="UP000749334"/>
    </source>
</evidence>
<reference evidence="3 5" key="3">
    <citation type="submission" date="2023-06" db="EMBL/GenBank/DDBJ databases">
        <title>Complete Genome Sequence of Gallibacterium anatis Strain BJF12, Isolated from a chicken with diarrhea.</title>
        <authorList>
            <person name="Guo F."/>
            <person name="Bu W."/>
            <person name="Xu F."/>
            <person name="Wen T."/>
        </authorList>
    </citation>
    <scope>NUCLEOTIDE SEQUENCE [LARGE SCALE GENOMIC DNA]</scope>
    <source>
        <strain evidence="3 5">BJF12</strain>
    </source>
</reference>
<dbReference type="EMBL" id="DYVQ01000003">
    <property type="protein sequence ID" value="HJF72621.1"/>
    <property type="molecule type" value="Genomic_DNA"/>
</dbReference>
<evidence type="ECO:0000313" key="2">
    <source>
        <dbReference type="EMBL" id="HJF72621.1"/>
    </source>
</evidence>
<organism evidence="2 4">
    <name type="scientific">Gallibacterium anatis</name>
    <dbReference type="NCBI Taxonomy" id="750"/>
    <lineage>
        <taxon>Bacteria</taxon>
        <taxon>Pseudomonadati</taxon>
        <taxon>Pseudomonadota</taxon>
        <taxon>Gammaproteobacteria</taxon>
        <taxon>Pasteurellales</taxon>
        <taxon>Pasteurellaceae</taxon>
        <taxon>Gallibacterium</taxon>
    </lineage>
</organism>